<reference evidence="3 4" key="1">
    <citation type="submission" date="2014-04" db="EMBL/GenBank/DDBJ databases">
        <title>Genome assembly of Hyalangium minutum DSM 14724.</title>
        <authorList>
            <person name="Sharma G."/>
            <person name="Subramanian S."/>
        </authorList>
    </citation>
    <scope>NUCLEOTIDE SEQUENCE [LARGE SCALE GENOMIC DNA]</scope>
    <source>
        <strain evidence="3 4">DSM 14724</strain>
    </source>
</reference>
<keyword evidence="3" id="KW-0560">Oxidoreductase</keyword>
<evidence type="ECO:0000256" key="1">
    <source>
        <dbReference type="SAM" id="MobiDB-lite"/>
    </source>
</evidence>
<dbReference type="Gene3D" id="3.40.50.1820">
    <property type="entry name" value="alpha/beta hydrolase"/>
    <property type="match status" value="1"/>
</dbReference>
<evidence type="ECO:0000313" key="4">
    <source>
        <dbReference type="Proteomes" id="UP000028725"/>
    </source>
</evidence>
<feature type="domain" description="AB hydrolase-1" evidence="2">
    <location>
        <begin position="2"/>
        <end position="206"/>
    </location>
</feature>
<keyword evidence="3" id="KW-0223">Dioxygenase</keyword>
<dbReference type="Pfam" id="PF12697">
    <property type="entry name" value="Abhydrolase_6"/>
    <property type="match status" value="1"/>
</dbReference>
<name>A0A085W2S2_9BACT</name>
<evidence type="ECO:0000259" key="2">
    <source>
        <dbReference type="Pfam" id="PF12697"/>
    </source>
</evidence>
<comment type="caution">
    <text evidence="3">The sequence shown here is derived from an EMBL/GenBank/DDBJ whole genome shotgun (WGS) entry which is preliminary data.</text>
</comment>
<dbReference type="STRING" id="394096.DB31_4428"/>
<dbReference type="InterPro" id="IPR029058">
    <property type="entry name" value="AB_hydrolase_fold"/>
</dbReference>
<dbReference type="GO" id="GO:0051213">
    <property type="term" value="F:dioxygenase activity"/>
    <property type="evidence" value="ECO:0007669"/>
    <property type="project" value="UniProtKB-KW"/>
</dbReference>
<dbReference type="InterPro" id="IPR000073">
    <property type="entry name" value="AB_hydrolase_1"/>
</dbReference>
<dbReference type="Gene3D" id="1.10.210.20">
    <property type="match status" value="1"/>
</dbReference>
<sequence length="230" mass="25552">MLSMDLRGHGESEQGDGDFTSDTVVDDALVLVQASGARQVVPVALSHAGWFAVELRRRLGERVPGLVLLDWLVLEPPRAFLEALKGIQSSAWKGSRDEFFRMWLEGVDSEEVIRFVREDMGSFGAEMWHRSGWEIANAYAQQTYPLRALSALVPPVPVMHLYAQPADPAYEMAQQSFAADHPWFQGVRLDARSHFPTLEVPEVVVEHLERFLAGLGAGERVSPPPPLPSP</sequence>
<organism evidence="3 4">
    <name type="scientific">Hyalangium minutum</name>
    <dbReference type="NCBI Taxonomy" id="394096"/>
    <lineage>
        <taxon>Bacteria</taxon>
        <taxon>Pseudomonadati</taxon>
        <taxon>Myxococcota</taxon>
        <taxon>Myxococcia</taxon>
        <taxon>Myxococcales</taxon>
        <taxon>Cystobacterineae</taxon>
        <taxon>Archangiaceae</taxon>
        <taxon>Hyalangium</taxon>
    </lineage>
</organism>
<accession>A0A085W2S2</accession>
<gene>
    <name evidence="3" type="ORF">DB31_4428</name>
</gene>
<dbReference type="Proteomes" id="UP000028725">
    <property type="component" value="Unassembled WGS sequence"/>
</dbReference>
<feature type="compositionally biased region" description="Basic and acidic residues" evidence="1">
    <location>
        <begin position="1"/>
        <end position="12"/>
    </location>
</feature>
<evidence type="ECO:0000313" key="3">
    <source>
        <dbReference type="EMBL" id="KFE61985.1"/>
    </source>
</evidence>
<protein>
    <submittedName>
        <fullName evidence="3">1H-3-hydroxy-4-oxoquinaldine 2,4-dioxygenase</fullName>
    </submittedName>
</protein>
<dbReference type="EMBL" id="JMCB01000024">
    <property type="protein sequence ID" value="KFE61985.1"/>
    <property type="molecule type" value="Genomic_DNA"/>
</dbReference>
<dbReference type="SUPFAM" id="SSF53474">
    <property type="entry name" value="alpha/beta-Hydrolases"/>
    <property type="match status" value="1"/>
</dbReference>
<feature type="region of interest" description="Disordered" evidence="1">
    <location>
        <begin position="1"/>
        <end position="21"/>
    </location>
</feature>
<dbReference type="AlphaFoldDB" id="A0A085W2S2"/>
<keyword evidence="4" id="KW-1185">Reference proteome</keyword>
<proteinExistence type="predicted"/>